<dbReference type="PANTHER" id="PTHR11877:SF46">
    <property type="entry name" value="TYPE III POLYKETIDE SYNTHASE A"/>
    <property type="match status" value="1"/>
</dbReference>
<dbReference type="Pfam" id="PF00195">
    <property type="entry name" value="Chal_sti_synt_N"/>
    <property type="match status" value="1"/>
</dbReference>
<feature type="domain" description="Chalcone/stilbene synthase N-terminal" evidence="4">
    <location>
        <begin position="3"/>
        <end position="213"/>
    </location>
</feature>
<dbReference type="CDD" id="cd00831">
    <property type="entry name" value="CHS_like"/>
    <property type="match status" value="1"/>
</dbReference>
<sequence length="367" mass="40410">MKIIAIGTATPKHVATMEDRFQISQKMYRGSEKERRVLPKLYEKSRVQQRHSCILGSSSGDLMERQSLYESVEEQPDYLGPDTLKRMQAYQEHATPLAVNACQQAFEMANLNPNRITDLVTVSCSGFHAPGFDLDLIEQLPLKRSTSRTHVGFMGCHGGLNGLRTAAAYTNSNPDSAVLLCATELCTLHYQYEGGADQIVANALFADGAMAVIGLPDSSNHAPQTGWRVAASTSYVIPDSVEMMSWSIGNQGFEMTLSSALPQLIYDHIKPWLSQWLATHDLSIEEIRGWAVHPGGPRILAAFQEAVELPADALRHSYDILQNYGNMSSATVFFILQQMMQDENHLPCLVLGFGPGITVEAALLLPI</sequence>
<dbReference type="InterPro" id="IPR012328">
    <property type="entry name" value="Chalcone/stilbene_synt_C"/>
</dbReference>
<evidence type="ECO:0000256" key="1">
    <source>
        <dbReference type="ARBA" id="ARBA00005531"/>
    </source>
</evidence>
<proteinExistence type="inferred from homology"/>
<comment type="similarity">
    <text evidence="1">Belongs to the thiolase-like superfamily. Chalcone/stilbene synthases family.</text>
</comment>
<reference evidence="6 7" key="1">
    <citation type="submission" date="2019-02" db="EMBL/GenBank/DDBJ databases">
        <title>Deep-cultivation of Planctomycetes and their phenomic and genomic characterization uncovers novel biology.</title>
        <authorList>
            <person name="Wiegand S."/>
            <person name="Jogler M."/>
            <person name="Boedeker C."/>
            <person name="Pinto D."/>
            <person name="Vollmers J."/>
            <person name="Rivas-Marin E."/>
            <person name="Kohn T."/>
            <person name="Peeters S.H."/>
            <person name="Heuer A."/>
            <person name="Rast P."/>
            <person name="Oberbeckmann S."/>
            <person name="Bunk B."/>
            <person name="Jeske O."/>
            <person name="Meyerdierks A."/>
            <person name="Storesund J.E."/>
            <person name="Kallscheuer N."/>
            <person name="Luecker S."/>
            <person name="Lage O.M."/>
            <person name="Pohl T."/>
            <person name="Merkel B.J."/>
            <person name="Hornburger P."/>
            <person name="Mueller R.-W."/>
            <person name="Bruemmer F."/>
            <person name="Labrenz M."/>
            <person name="Spormann A.M."/>
            <person name="Op Den Camp H."/>
            <person name="Overmann J."/>
            <person name="Amann R."/>
            <person name="Jetten M.S.M."/>
            <person name="Mascher T."/>
            <person name="Medema M.H."/>
            <person name="Devos D.P."/>
            <person name="Kaster A.-K."/>
            <person name="Ovreas L."/>
            <person name="Rohde M."/>
            <person name="Galperin M.Y."/>
            <person name="Jogler C."/>
        </authorList>
    </citation>
    <scope>NUCLEOTIDE SEQUENCE [LARGE SCALE GENOMIC DNA]</scope>
    <source>
        <strain evidence="6 7">Pan54</strain>
    </source>
</reference>
<evidence type="ECO:0000313" key="7">
    <source>
        <dbReference type="Proteomes" id="UP000316095"/>
    </source>
</evidence>
<keyword evidence="6" id="KW-0012">Acyltransferase</keyword>
<gene>
    <name evidence="6" type="ORF">Pan54_11940</name>
</gene>
<dbReference type="PIRSF" id="PIRSF000451">
    <property type="entry name" value="PKS_III"/>
    <property type="match status" value="1"/>
</dbReference>
<dbReference type="EMBL" id="SJPG01000001">
    <property type="protein sequence ID" value="TWT60480.1"/>
    <property type="molecule type" value="Genomic_DNA"/>
</dbReference>
<dbReference type="GO" id="GO:0016747">
    <property type="term" value="F:acyltransferase activity, transferring groups other than amino-acyl groups"/>
    <property type="evidence" value="ECO:0007669"/>
    <property type="project" value="InterPro"/>
</dbReference>
<evidence type="ECO:0000259" key="5">
    <source>
        <dbReference type="Pfam" id="PF02797"/>
    </source>
</evidence>
<feature type="domain" description="Chalcone/stilbene synthase C-terminal" evidence="5">
    <location>
        <begin position="231"/>
        <end position="364"/>
    </location>
</feature>
<evidence type="ECO:0000259" key="4">
    <source>
        <dbReference type="Pfam" id="PF00195"/>
    </source>
</evidence>
<dbReference type="Pfam" id="PF02797">
    <property type="entry name" value="Chal_sti_synt_C"/>
    <property type="match status" value="1"/>
</dbReference>
<evidence type="ECO:0000256" key="2">
    <source>
        <dbReference type="ARBA" id="ARBA00022679"/>
    </source>
</evidence>
<comment type="caution">
    <text evidence="6">The sequence shown here is derived from an EMBL/GenBank/DDBJ whole genome shotgun (WGS) entry which is preliminary data.</text>
</comment>
<dbReference type="PANTHER" id="PTHR11877">
    <property type="entry name" value="HYDROXYMETHYLGLUTARYL-COA SYNTHASE"/>
    <property type="match status" value="1"/>
</dbReference>
<accession>A0A5C5XBU5</accession>
<dbReference type="Proteomes" id="UP000316095">
    <property type="component" value="Unassembled WGS sequence"/>
</dbReference>
<organism evidence="6 7">
    <name type="scientific">Rubinisphaera italica</name>
    <dbReference type="NCBI Taxonomy" id="2527969"/>
    <lineage>
        <taxon>Bacteria</taxon>
        <taxon>Pseudomonadati</taxon>
        <taxon>Planctomycetota</taxon>
        <taxon>Planctomycetia</taxon>
        <taxon>Planctomycetales</taxon>
        <taxon>Planctomycetaceae</taxon>
        <taxon>Rubinisphaera</taxon>
    </lineage>
</organism>
<dbReference type="OrthoDB" id="9786288at2"/>
<evidence type="ECO:0000313" key="6">
    <source>
        <dbReference type="EMBL" id="TWT60480.1"/>
    </source>
</evidence>
<dbReference type="InterPro" id="IPR016039">
    <property type="entry name" value="Thiolase-like"/>
</dbReference>
<name>A0A5C5XBU5_9PLAN</name>
<dbReference type="InterPro" id="IPR011141">
    <property type="entry name" value="Polyketide_synthase_type-III"/>
</dbReference>
<dbReference type="Gene3D" id="3.40.47.10">
    <property type="match status" value="2"/>
</dbReference>
<keyword evidence="2 6" id="KW-0808">Transferase</keyword>
<keyword evidence="7" id="KW-1185">Reference proteome</keyword>
<dbReference type="GO" id="GO:0030639">
    <property type="term" value="P:polyketide biosynthetic process"/>
    <property type="evidence" value="ECO:0007669"/>
    <property type="project" value="TreeGrafter"/>
</dbReference>
<dbReference type="InterPro" id="IPR001099">
    <property type="entry name" value="Chalcone/stilbene_synt_N"/>
</dbReference>
<evidence type="ECO:0000256" key="3">
    <source>
        <dbReference type="PIRSR" id="PIRSR000451-1"/>
    </source>
</evidence>
<dbReference type="AlphaFoldDB" id="A0A5C5XBU5"/>
<dbReference type="EC" id="2.3.1.-" evidence="6"/>
<feature type="active site" description="Acyl-thioester intermediate" evidence="3">
    <location>
        <position position="156"/>
    </location>
</feature>
<dbReference type="SUPFAM" id="SSF53901">
    <property type="entry name" value="Thiolase-like"/>
    <property type="match status" value="1"/>
</dbReference>
<protein>
    <submittedName>
        <fullName evidence="6">Alpha-pyrone synthesis polyketide synthase-like Pks18</fullName>
        <ecNumber evidence="6">2.3.1.-</ecNumber>
    </submittedName>
</protein>